<dbReference type="Proteomes" id="UP000426265">
    <property type="component" value="Unassembled WGS sequence"/>
</dbReference>
<protein>
    <recommendedName>
        <fullName evidence="1">116kDa U5 small nuclear ribonucleoprotein component N-terminal domain-containing protein</fullName>
    </recommendedName>
</protein>
<gene>
    <name evidence="2" type="ORF">AN1_LOCUS17279</name>
</gene>
<name>A0A654FLV7_ARATH</name>
<accession>A0A654FLV7</accession>
<feature type="domain" description="116kDa U5 small nuclear ribonucleoprotein component N-terminal" evidence="1">
    <location>
        <begin position="15"/>
        <end position="43"/>
    </location>
</feature>
<dbReference type="InterPro" id="IPR031950">
    <property type="entry name" value="EFTUD2_N"/>
</dbReference>
<proteinExistence type="predicted"/>
<reference evidence="2 3" key="1">
    <citation type="submission" date="2019-11" db="EMBL/GenBank/DDBJ databases">
        <authorList>
            <person name="Jiao W.-B."/>
            <person name="Schneeberger K."/>
        </authorList>
    </citation>
    <scope>NUCLEOTIDE SEQUENCE [LARGE SCALE GENOMIC DNA]</scope>
    <source>
        <strain evidence="3">cv. An-1</strain>
    </source>
</reference>
<sequence length="55" mass="6487">MANMDGWIITINDVEIENQIVLPDDKKYYPTLEEVYGEYVDTFLWLKMSSLLSNQ</sequence>
<evidence type="ECO:0000313" key="2">
    <source>
        <dbReference type="EMBL" id="VYS61850.1"/>
    </source>
</evidence>
<evidence type="ECO:0000313" key="3">
    <source>
        <dbReference type="Proteomes" id="UP000426265"/>
    </source>
</evidence>
<organism evidence="2 3">
    <name type="scientific">Arabidopsis thaliana</name>
    <name type="common">Mouse-ear cress</name>
    <dbReference type="NCBI Taxonomy" id="3702"/>
    <lineage>
        <taxon>Eukaryota</taxon>
        <taxon>Viridiplantae</taxon>
        <taxon>Streptophyta</taxon>
        <taxon>Embryophyta</taxon>
        <taxon>Tracheophyta</taxon>
        <taxon>Spermatophyta</taxon>
        <taxon>Magnoliopsida</taxon>
        <taxon>eudicotyledons</taxon>
        <taxon>Gunneridae</taxon>
        <taxon>Pentapetalae</taxon>
        <taxon>rosids</taxon>
        <taxon>malvids</taxon>
        <taxon>Brassicales</taxon>
        <taxon>Brassicaceae</taxon>
        <taxon>Camelineae</taxon>
        <taxon>Arabidopsis</taxon>
    </lineage>
</organism>
<dbReference type="AlphaFoldDB" id="A0A654FLV7"/>
<dbReference type="Pfam" id="PF16004">
    <property type="entry name" value="EFTUD2"/>
    <property type="match status" value="1"/>
</dbReference>
<dbReference type="EMBL" id="CACRSJ010000109">
    <property type="protein sequence ID" value="VYS61850.1"/>
    <property type="molecule type" value="Genomic_DNA"/>
</dbReference>
<evidence type="ECO:0000259" key="1">
    <source>
        <dbReference type="Pfam" id="PF16004"/>
    </source>
</evidence>